<feature type="region of interest" description="Disordered" evidence="1">
    <location>
        <begin position="23"/>
        <end position="49"/>
    </location>
</feature>
<keyword evidence="3" id="KW-1185">Reference proteome</keyword>
<dbReference type="AlphaFoldDB" id="A0A2K4MRH4"/>
<evidence type="ECO:0000313" key="2">
    <source>
        <dbReference type="EMBL" id="POA99711.1"/>
    </source>
</evidence>
<protein>
    <submittedName>
        <fullName evidence="2">Uncharacterized protein</fullName>
    </submittedName>
</protein>
<comment type="caution">
    <text evidence="2">The sequence shown here is derived from an EMBL/GenBank/DDBJ whole genome shotgun (WGS) entry which is preliminary data.</text>
</comment>
<evidence type="ECO:0000256" key="1">
    <source>
        <dbReference type="SAM" id="MobiDB-lite"/>
    </source>
</evidence>
<organism evidence="2 3">
    <name type="scientific">Chromobacterium sinusclupearum</name>
    <dbReference type="NCBI Taxonomy" id="2077146"/>
    <lineage>
        <taxon>Bacteria</taxon>
        <taxon>Pseudomonadati</taxon>
        <taxon>Pseudomonadota</taxon>
        <taxon>Betaproteobacteria</taxon>
        <taxon>Neisseriales</taxon>
        <taxon>Chromobacteriaceae</taxon>
        <taxon>Chromobacterium</taxon>
    </lineage>
</organism>
<evidence type="ECO:0000313" key="3">
    <source>
        <dbReference type="Proteomes" id="UP000236416"/>
    </source>
</evidence>
<accession>A0A2K4MRH4</accession>
<dbReference type="Proteomes" id="UP000236416">
    <property type="component" value="Unassembled WGS sequence"/>
</dbReference>
<sequence length="90" mass="10008">MNRIARPLIKNGLPSYRVQTQKTPAHGAGVSGSRANLRFSQQSGQGRKGSKYGIEDYLEIKHVSLSLFSDRQDFFPLAAVQAAGIFYDRH</sequence>
<reference evidence="2 3" key="1">
    <citation type="submission" date="2018-01" db="EMBL/GenBank/DDBJ databases">
        <title>Genomic Sequence of Chromobacterium MWU13-2610 from wild cranberry bogs within the Cape Cod National Seashore.</title>
        <authorList>
            <person name="O'Hara-Hanley K."/>
            <person name="Soby S."/>
            <person name="Harrison A."/>
        </authorList>
    </citation>
    <scope>NUCLEOTIDE SEQUENCE [LARGE SCALE GENOMIC DNA]</scope>
    <source>
        <strain evidence="2 3">MWU13-2610</strain>
    </source>
</reference>
<gene>
    <name evidence="2" type="ORF">C2134_04895</name>
</gene>
<dbReference type="EMBL" id="PPTF01000018">
    <property type="protein sequence ID" value="POA99711.1"/>
    <property type="molecule type" value="Genomic_DNA"/>
</dbReference>
<proteinExistence type="predicted"/>
<name>A0A2K4MRH4_9NEIS</name>